<evidence type="ECO:0000256" key="6">
    <source>
        <dbReference type="ARBA" id="ARBA00049024"/>
    </source>
</evidence>
<comment type="subcellular location">
    <subcellularLocation>
        <location evidence="7">Cytoplasm</location>
    </subcellularLocation>
</comment>
<dbReference type="PANTHER" id="PTHR11063:SF8">
    <property type="entry name" value="DELTA-1-PYRROLINE-5-CARBOXYLATE SYNTHASE"/>
    <property type="match status" value="1"/>
</dbReference>
<dbReference type="PROSITE" id="PS01223">
    <property type="entry name" value="PROA"/>
    <property type="match status" value="1"/>
</dbReference>
<dbReference type="EMBL" id="FNAG01000001">
    <property type="protein sequence ID" value="SDD11724.1"/>
    <property type="molecule type" value="Genomic_DNA"/>
</dbReference>
<dbReference type="InterPro" id="IPR012134">
    <property type="entry name" value="Glu-5-SA_DH"/>
</dbReference>
<evidence type="ECO:0000256" key="7">
    <source>
        <dbReference type="HAMAP-Rule" id="MF_00412"/>
    </source>
</evidence>
<dbReference type="GO" id="GO:0004350">
    <property type="term" value="F:glutamate-5-semialdehyde dehydrogenase activity"/>
    <property type="evidence" value="ECO:0007669"/>
    <property type="project" value="UniProtKB-UniRule"/>
</dbReference>
<comment type="function">
    <text evidence="7">Catalyzes the NADPH-dependent reduction of L-glutamate 5-phosphate into L-glutamate 5-semialdehyde and phosphate. The product spontaneously undergoes cyclization to form 1-pyrroline-5-carboxylate.</text>
</comment>
<keyword evidence="10" id="KW-1185">Reference proteome</keyword>
<dbReference type="PANTHER" id="PTHR11063">
    <property type="entry name" value="GLUTAMATE SEMIALDEHYDE DEHYDROGENASE"/>
    <property type="match status" value="1"/>
</dbReference>
<dbReference type="FunFam" id="3.40.309.10:FF:000006">
    <property type="entry name" value="Gamma-glutamyl phosphate reductase"/>
    <property type="match status" value="1"/>
</dbReference>
<dbReference type="UniPathway" id="UPA00098">
    <property type="reaction ID" value="UER00360"/>
</dbReference>
<dbReference type="InterPro" id="IPR000965">
    <property type="entry name" value="GPR_dom"/>
</dbReference>
<dbReference type="PIRSF" id="PIRSF000151">
    <property type="entry name" value="GPR"/>
    <property type="match status" value="1"/>
</dbReference>
<dbReference type="CDD" id="cd07079">
    <property type="entry name" value="ALDH_F18-19_ProA-GPR"/>
    <property type="match status" value="1"/>
</dbReference>
<dbReference type="Proteomes" id="UP000199603">
    <property type="component" value="Unassembled WGS sequence"/>
</dbReference>
<dbReference type="Gene3D" id="3.40.605.10">
    <property type="entry name" value="Aldehyde Dehydrogenase, Chain A, domain 1"/>
    <property type="match status" value="1"/>
</dbReference>
<dbReference type="GO" id="GO:0005737">
    <property type="term" value="C:cytoplasm"/>
    <property type="evidence" value="ECO:0007669"/>
    <property type="project" value="UniProtKB-SubCell"/>
</dbReference>
<accession>A0A1G6S4X4</accession>
<organism evidence="9 10">
    <name type="scientific">Aquimonas voraii</name>
    <dbReference type="NCBI Taxonomy" id="265719"/>
    <lineage>
        <taxon>Bacteria</taxon>
        <taxon>Pseudomonadati</taxon>
        <taxon>Pseudomonadota</taxon>
        <taxon>Gammaproteobacteria</taxon>
        <taxon>Lysobacterales</taxon>
        <taxon>Lysobacteraceae</taxon>
        <taxon>Aquimonas</taxon>
    </lineage>
</organism>
<dbReference type="Gene3D" id="3.40.309.10">
    <property type="entry name" value="Aldehyde Dehydrogenase, Chain A, domain 2"/>
    <property type="match status" value="1"/>
</dbReference>
<protein>
    <recommendedName>
        <fullName evidence="7">Gamma-glutamyl phosphate reductase</fullName>
        <shortName evidence="7">GPR</shortName>
        <ecNumber evidence="7">1.2.1.41</ecNumber>
    </recommendedName>
    <alternativeName>
        <fullName evidence="7">Glutamate-5-semialdehyde dehydrogenase</fullName>
    </alternativeName>
    <alternativeName>
        <fullName evidence="7">Glutamyl-gamma-semialdehyde dehydrogenase</fullName>
        <shortName evidence="7">GSA dehydrogenase</shortName>
    </alternativeName>
</protein>
<dbReference type="STRING" id="265719.SAMN04488509_101299"/>
<keyword evidence="5 7" id="KW-0560">Oxidoreductase</keyword>
<dbReference type="OrthoDB" id="9809970at2"/>
<dbReference type="SUPFAM" id="SSF53720">
    <property type="entry name" value="ALDH-like"/>
    <property type="match status" value="1"/>
</dbReference>
<feature type="domain" description="Aldehyde dehydrogenase" evidence="8">
    <location>
        <begin position="8"/>
        <end position="290"/>
    </location>
</feature>
<dbReference type="InterPro" id="IPR016163">
    <property type="entry name" value="Ald_DH_C"/>
</dbReference>
<dbReference type="Pfam" id="PF00171">
    <property type="entry name" value="Aldedh"/>
    <property type="match status" value="1"/>
</dbReference>
<gene>
    <name evidence="7" type="primary">proA</name>
    <name evidence="9" type="ORF">SAMN04488509_101299</name>
</gene>
<evidence type="ECO:0000256" key="1">
    <source>
        <dbReference type="ARBA" id="ARBA00004985"/>
    </source>
</evidence>
<dbReference type="InterPro" id="IPR020593">
    <property type="entry name" value="G-glutamylP_reductase_CS"/>
</dbReference>
<dbReference type="GO" id="GO:0055129">
    <property type="term" value="P:L-proline biosynthetic process"/>
    <property type="evidence" value="ECO:0007669"/>
    <property type="project" value="UniProtKB-UniRule"/>
</dbReference>
<evidence type="ECO:0000256" key="5">
    <source>
        <dbReference type="ARBA" id="ARBA00023002"/>
    </source>
</evidence>
<dbReference type="InterPro" id="IPR016161">
    <property type="entry name" value="Ald_DH/histidinol_DH"/>
</dbReference>
<dbReference type="HAMAP" id="MF_00412">
    <property type="entry name" value="ProA"/>
    <property type="match status" value="1"/>
</dbReference>
<reference evidence="9 10" key="1">
    <citation type="submission" date="2016-10" db="EMBL/GenBank/DDBJ databases">
        <authorList>
            <person name="de Groot N.N."/>
        </authorList>
    </citation>
    <scope>NUCLEOTIDE SEQUENCE [LARGE SCALE GENOMIC DNA]</scope>
    <source>
        <strain evidence="9 10">DSM 16957</strain>
    </source>
</reference>
<dbReference type="NCBIfam" id="TIGR00407">
    <property type="entry name" value="proA"/>
    <property type="match status" value="1"/>
</dbReference>
<sequence length="426" mass="44772">MNEPTSRVERLAAQARAARAAQPAFARLQGPARDALLREIAQRLSNQRAPLIEANVRDLEAGAAAGLGPALLDRLRLDGPRLDGLAADVRTVAALADPLAGEFDRRELPNGLHLARRRVPIGVVGVIYEARPNVTVDIAAAALKSGNAVVLRGGREARQTNLALVALLHEALRAAGLPEALVSFIDAPEREAVSELLQLADCIDVMVPRGGHGLIDLCRRESRIPLIAGGVGVVHIYVDASADPERALAVIENAKVQRPAVCNALDTLLVQASAAERLLPMLAQRLSAYAVLFHADGKAASLLAAGGARVEPLAPGDFDREWLGLELGVTLVDDVDAAIAHIAVHGSGHSEAILSEDPEAVAHFLNAVDASAVYHNASTRFTDGGQFGMGVEVAVATGRLAPRGPVGPAELTSWKWVGRGDYLARA</sequence>
<evidence type="ECO:0000259" key="8">
    <source>
        <dbReference type="Pfam" id="PF00171"/>
    </source>
</evidence>
<dbReference type="EC" id="1.2.1.41" evidence="7"/>
<evidence type="ECO:0000256" key="2">
    <source>
        <dbReference type="ARBA" id="ARBA00022605"/>
    </source>
</evidence>
<comment type="catalytic activity">
    <reaction evidence="6 7">
        <text>L-glutamate 5-semialdehyde + phosphate + NADP(+) = L-glutamyl 5-phosphate + NADPH + H(+)</text>
        <dbReference type="Rhea" id="RHEA:19541"/>
        <dbReference type="ChEBI" id="CHEBI:15378"/>
        <dbReference type="ChEBI" id="CHEBI:43474"/>
        <dbReference type="ChEBI" id="CHEBI:57783"/>
        <dbReference type="ChEBI" id="CHEBI:58066"/>
        <dbReference type="ChEBI" id="CHEBI:58274"/>
        <dbReference type="ChEBI" id="CHEBI:58349"/>
        <dbReference type="EC" id="1.2.1.41"/>
    </reaction>
</comment>
<evidence type="ECO:0000313" key="9">
    <source>
        <dbReference type="EMBL" id="SDD11724.1"/>
    </source>
</evidence>
<evidence type="ECO:0000256" key="4">
    <source>
        <dbReference type="ARBA" id="ARBA00022857"/>
    </source>
</evidence>
<dbReference type="RefSeq" id="WP_091237974.1">
    <property type="nucleotide sequence ID" value="NZ_FNAG01000001.1"/>
</dbReference>
<keyword evidence="7" id="KW-0963">Cytoplasm</keyword>
<comment type="pathway">
    <text evidence="1 7">Amino-acid biosynthesis; L-proline biosynthesis; L-glutamate 5-semialdehyde from L-glutamate: step 2/2.</text>
</comment>
<comment type="similarity">
    <text evidence="7">Belongs to the gamma-glutamyl phosphate reductase family.</text>
</comment>
<dbReference type="InterPro" id="IPR016162">
    <property type="entry name" value="Ald_DH_N"/>
</dbReference>
<dbReference type="InterPro" id="IPR015590">
    <property type="entry name" value="Aldehyde_DH_dom"/>
</dbReference>
<dbReference type="AlphaFoldDB" id="A0A1G6S4X4"/>
<proteinExistence type="inferred from homology"/>
<evidence type="ECO:0000256" key="3">
    <source>
        <dbReference type="ARBA" id="ARBA00022650"/>
    </source>
</evidence>
<dbReference type="GO" id="GO:0050661">
    <property type="term" value="F:NADP binding"/>
    <property type="evidence" value="ECO:0007669"/>
    <property type="project" value="InterPro"/>
</dbReference>
<keyword evidence="3 7" id="KW-0641">Proline biosynthesis</keyword>
<keyword evidence="2 7" id="KW-0028">Amino-acid biosynthesis</keyword>
<dbReference type="NCBIfam" id="NF001221">
    <property type="entry name" value="PRK00197.1"/>
    <property type="match status" value="1"/>
</dbReference>
<keyword evidence="4 7" id="KW-0521">NADP</keyword>
<name>A0A1G6S4X4_9GAMM</name>
<evidence type="ECO:0000313" key="10">
    <source>
        <dbReference type="Proteomes" id="UP000199603"/>
    </source>
</evidence>